<dbReference type="Gene3D" id="3.30.230.80">
    <property type="match status" value="1"/>
</dbReference>
<dbReference type="NCBIfam" id="NF003555">
    <property type="entry name" value="PRK05218.1"/>
    <property type="match status" value="1"/>
</dbReference>
<dbReference type="EMBL" id="JBHMDY010000006">
    <property type="protein sequence ID" value="MFB9260443.1"/>
    <property type="molecule type" value="Genomic_DNA"/>
</dbReference>
<dbReference type="SUPFAM" id="SSF54211">
    <property type="entry name" value="Ribosomal protein S5 domain 2-like"/>
    <property type="match status" value="1"/>
</dbReference>
<keyword evidence="5" id="KW-0346">Stress response</keyword>
<comment type="subunit">
    <text evidence="5">Homodimer.</text>
</comment>
<comment type="similarity">
    <text evidence="1 5">Belongs to the heat shock protein 90 family.</text>
</comment>
<reference evidence="6 7" key="1">
    <citation type="submission" date="2024-09" db="EMBL/GenBank/DDBJ databases">
        <authorList>
            <person name="Sun Q."/>
            <person name="Mori K."/>
        </authorList>
    </citation>
    <scope>NUCLEOTIDE SEQUENCE [LARGE SCALE GENOMIC DNA]</scope>
    <source>
        <strain evidence="6 7">CCM 7659</strain>
    </source>
</reference>
<evidence type="ECO:0000256" key="5">
    <source>
        <dbReference type="HAMAP-Rule" id="MF_00505"/>
    </source>
</evidence>
<dbReference type="Pfam" id="PF00183">
    <property type="entry name" value="HSP90"/>
    <property type="match status" value="1"/>
</dbReference>
<comment type="function">
    <text evidence="5">Molecular chaperone. Has ATPase activity.</text>
</comment>
<keyword evidence="7" id="KW-1185">Reference proteome</keyword>
<dbReference type="Pfam" id="PF13589">
    <property type="entry name" value="HATPase_c_3"/>
    <property type="match status" value="1"/>
</dbReference>
<dbReference type="InterPro" id="IPR020568">
    <property type="entry name" value="Ribosomal_Su5_D2-typ_SF"/>
</dbReference>
<gene>
    <name evidence="5 6" type="primary">htpG</name>
    <name evidence="6" type="ORF">ACFFVD_11580</name>
</gene>
<dbReference type="Gene3D" id="1.20.120.790">
    <property type="entry name" value="Heat shock protein 90, C-terminal domain"/>
    <property type="match status" value="1"/>
</dbReference>
<keyword evidence="3 5" id="KW-0067">ATP-binding</keyword>
<dbReference type="Gene3D" id="3.30.565.10">
    <property type="entry name" value="Histidine kinase-like ATPase, C-terminal domain"/>
    <property type="match status" value="1"/>
</dbReference>
<dbReference type="HAMAP" id="MF_00505">
    <property type="entry name" value="HSP90"/>
    <property type="match status" value="1"/>
</dbReference>
<comment type="caution">
    <text evidence="5">Lacks conserved residue(s) required for the propagation of feature annotation.</text>
</comment>
<dbReference type="Gene3D" id="3.40.50.11260">
    <property type="match status" value="1"/>
</dbReference>
<comment type="subcellular location">
    <subcellularLocation>
        <location evidence="5">Cytoplasm</location>
    </subcellularLocation>
</comment>
<proteinExistence type="inferred from homology"/>
<name>A0ABV5JRY0_9ACTN</name>
<dbReference type="CDD" id="cd16927">
    <property type="entry name" value="HATPase_Hsp90-like"/>
    <property type="match status" value="1"/>
</dbReference>
<organism evidence="6 7">
    <name type="scientific">Dietzia aerolata</name>
    <dbReference type="NCBI Taxonomy" id="595984"/>
    <lineage>
        <taxon>Bacteria</taxon>
        <taxon>Bacillati</taxon>
        <taxon>Actinomycetota</taxon>
        <taxon>Actinomycetes</taxon>
        <taxon>Mycobacteriales</taxon>
        <taxon>Dietziaceae</taxon>
        <taxon>Dietzia</taxon>
    </lineage>
</organism>
<dbReference type="Proteomes" id="UP001589700">
    <property type="component" value="Unassembled WGS sequence"/>
</dbReference>
<comment type="caution">
    <text evidence="6">The sequence shown here is derived from an EMBL/GenBank/DDBJ whole genome shotgun (WGS) entry which is preliminary data.</text>
</comment>
<dbReference type="PANTHER" id="PTHR11528">
    <property type="entry name" value="HEAT SHOCK PROTEIN 90 FAMILY MEMBER"/>
    <property type="match status" value="1"/>
</dbReference>
<dbReference type="PIRSF" id="PIRSF002583">
    <property type="entry name" value="Hsp90"/>
    <property type="match status" value="1"/>
</dbReference>
<evidence type="ECO:0000313" key="7">
    <source>
        <dbReference type="Proteomes" id="UP001589700"/>
    </source>
</evidence>
<dbReference type="InterPro" id="IPR001404">
    <property type="entry name" value="Hsp90_fam"/>
</dbReference>
<dbReference type="InterPro" id="IPR020575">
    <property type="entry name" value="Hsp90_N"/>
</dbReference>
<dbReference type="InterPro" id="IPR037196">
    <property type="entry name" value="HSP90_C"/>
</dbReference>
<feature type="region of interest" description="A; substrate-binding" evidence="5">
    <location>
        <begin position="1"/>
        <end position="368"/>
    </location>
</feature>
<evidence type="ECO:0000256" key="4">
    <source>
        <dbReference type="ARBA" id="ARBA00023186"/>
    </source>
</evidence>
<keyword evidence="5" id="KW-0963">Cytoplasm</keyword>
<dbReference type="RefSeq" id="WP_182632060.1">
    <property type="nucleotide sequence ID" value="NZ_JAALDM010000115.1"/>
</dbReference>
<evidence type="ECO:0000256" key="2">
    <source>
        <dbReference type="ARBA" id="ARBA00022741"/>
    </source>
</evidence>
<accession>A0ABV5JRY0</accession>
<dbReference type="InterPro" id="IPR036890">
    <property type="entry name" value="HATPase_C_sf"/>
</dbReference>
<keyword evidence="2 5" id="KW-0547">Nucleotide-binding</keyword>
<evidence type="ECO:0000256" key="1">
    <source>
        <dbReference type="ARBA" id="ARBA00008239"/>
    </source>
</evidence>
<dbReference type="SUPFAM" id="SSF110942">
    <property type="entry name" value="HSP90 C-terminal domain"/>
    <property type="match status" value="1"/>
</dbReference>
<dbReference type="SUPFAM" id="SSF55874">
    <property type="entry name" value="ATPase domain of HSP90 chaperone/DNA topoisomerase II/histidine kinase"/>
    <property type="match status" value="1"/>
</dbReference>
<sequence length="678" mass="74519">MSSQTSGAAETREFQAETRQLLDLMIHSIYSNPDTFLREVISNSSDALDKLRLAALQDSSLGVDTSDLHIQLDADEQARTLTIRDNGIGMSRDEVVDLIGTLAKSGTGQMREALAAARSAQEAGEISEQATADLIGQFGIGFYSTFMVADTVSLVTRKAGEPVGTRWTSSGEDTYTIEEAADAPQGTSVILHLKPSGGDAALPDYADENTLRRVVRTYSDFIAWPIRMEVERPAPEPEGDDDEAGDPAAENTITETVTLNSQKALWTRPKSEVSEEEYSEFYRHISHAWDEPLETITLKAEGTFEYQALLFLPTQAPFDLFSQDAKRGVQLYVRRVFIMDDCEELVPPFLRFVKGIVDAQDLSLNVSREILQQDRQIRSIRKRLVKRVLQTIEQLRNDRPEEFRGFWTTFGAVLKEGLIADVESRDQLLAVSTFASTRPADATSTDSADSVDSADADADTADFGTTIAEYVERMVEGQEEIYYLTGTSRAAVENSPHLEAFRARGVEVLILTDPVDEVWVDAVGEVDGKRLRSVAKGDVDLSGIGSDAQDPADEPDAAEFADLLTWLGEELEDQVKQVRLSHRLTESAACMVGDEFDMTPQLEAMYRASGMELPASKRILELNPSHPLVERLRGQHATDPSAAELKDTARLIAGAAVLAEGGKLTDPAAFAKLLVDRI</sequence>
<evidence type="ECO:0000313" key="6">
    <source>
        <dbReference type="EMBL" id="MFB9260443.1"/>
    </source>
</evidence>
<dbReference type="PRINTS" id="PR00775">
    <property type="entry name" value="HEATSHOCK90"/>
</dbReference>
<protein>
    <recommendedName>
        <fullName evidence="5">Chaperone protein HtpG</fullName>
    </recommendedName>
    <alternativeName>
        <fullName evidence="5">Heat shock protein HtpG</fullName>
    </alternativeName>
    <alternativeName>
        <fullName evidence="5">High temperature protein G</fullName>
    </alternativeName>
</protein>
<evidence type="ECO:0000256" key="3">
    <source>
        <dbReference type="ARBA" id="ARBA00022840"/>
    </source>
</evidence>
<feature type="region of interest" description="C" evidence="5">
    <location>
        <begin position="605"/>
        <end position="678"/>
    </location>
</feature>
<keyword evidence="4 5" id="KW-0143">Chaperone</keyword>